<keyword evidence="2" id="KW-1185">Reference proteome</keyword>
<accession>A0ACC3NWH7</accession>
<name>A0ACC3NWH7_9PEZI</name>
<gene>
    <name evidence="1" type="ORF">LTR37_001786</name>
</gene>
<reference evidence="1" key="1">
    <citation type="submission" date="2023-07" db="EMBL/GenBank/DDBJ databases">
        <title>Black Yeasts Isolated from many extreme environments.</title>
        <authorList>
            <person name="Coleine C."/>
            <person name="Stajich J.E."/>
            <person name="Selbmann L."/>
        </authorList>
    </citation>
    <scope>NUCLEOTIDE SEQUENCE</scope>
    <source>
        <strain evidence="1">CCFEE 5714</strain>
    </source>
</reference>
<proteinExistence type="predicted"/>
<evidence type="ECO:0000313" key="2">
    <source>
        <dbReference type="Proteomes" id="UP001281147"/>
    </source>
</evidence>
<dbReference type="EMBL" id="JAUTXU010000009">
    <property type="protein sequence ID" value="KAK3723534.1"/>
    <property type="molecule type" value="Genomic_DNA"/>
</dbReference>
<evidence type="ECO:0000313" key="1">
    <source>
        <dbReference type="EMBL" id="KAK3723534.1"/>
    </source>
</evidence>
<comment type="caution">
    <text evidence="1">The sequence shown here is derived from an EMBL/GenBank/DDBJ whole genome shotgun (WGS) entry which is preliminary data.</text>
</comment>
<sequence>MASMARGRPSTSQSAVQDKLATYNSEISNCANERGYIFKSNGSTTWSTQGLMNGGLYELDTYVEGQLSLSGNAYYGFDTLALGLEGSGMPTLEDQLTAGIADNNYWLGSLGISPYPHNFTNLNTPVQSMLSTLRDQNHILSTSWGYTAGASYLSPPVFGSLTLGGYDQAQRDSPATLQAIPFGADFSRDLVVDLQSITYDTLGSSPLLAQGISAYIDSMVTSMWLPEAVCKEFEDAFGLVWSSTSELYTLTTSQHNALVEQNPTFTFTFDSGSDSVDITFPYAAFDLEISPPLVDEKTYYFPLKRAQNESMYTLGRVFLQEAYVVADYDRQEFSIAQAIHPGTDVSQNIRSLQPSGSDNAGSSNNGSSSDNEVSGIGTGTTAAVAVAVVAIAALVAIGIWFFIQRKKKRAARSELPGTEVHEDRSDKEPSTHTPLFAEMGGEGAARHEVASESKVELAAPYTTFYEMPGRADVVEKDGSAVGRPQPVEMDAPYRFELDGGGGIWSKHKSNSGR</sequence>
<dbReference type="Proteomes" id="UP001281147">
    <property type="component" value="Unassembled WGS sequence"/>
</dbReference>
<protein>
    <submittedName>
        <fullName evidence="1">Uncharacterized protein</fullName>
    </submittedName>
</protein>
<organism evidence="1 2">
    <name type="scientific">Vermiconidia calcicola</name>
    <dbReference type="NCBI Taxonomy" id="1690605"/>
    <lineage>
        <taxon>Eukaryota</taxon>
        <taxon>Fungi</taxon>
        <taxon>Dikarya</taxon>
        <taxon>Ascomycota</taxon>
        <taxon>Pezizomycotina</taxon>
        <taxon>Dothideomycetes</taxon>
        <taxon>Dothideomycetidae</taxon>
        <taxon>Mycosphaerellales</taxon>
        <taxon>Extremaceae</taxon>
        <taxon>Vermiconidia</taxon>
    </lineage>
</organism>